<feature type="transmembrane region" description="Helical" evidence="2">
    <location>
        <begin position="37"/>
        <end position="57"/>
    </location>
</feature>
<evidence type="ECO:0000256" key="1">
    <source>
        <dbReference type="SAM" id="MobiDB-lite"/>
    </source>
</evidence>
<protein>
    <submittedName>
        <fullName evidence="3">DUF4350 domain-containing protein</fullName>
    </submittedName>
</protein>
<name>A0A4Y8KLM1_9MICO</name>
<evidence type="ECO:0000256" key="2">
    <source>
        <dbReference type="SAM" id="Phobius"/>
    </source>
</evidence>
<dbReference type="RefSeq" id="WP_134173502.1">
    <property type="nucleotide sequence ID" value="NZ_SODI01000001.1"/>
</dbReference>
<keyword evidence="4" id="KW-1185">Reference proteome</keyword>
<keyword evidence="2" id="KW-0812">Transmembrane</keyword>
<dbReference type="Proteomes" id="UP000298218">
    <property type="component" value="Unassembled WGS sequence"/>
</dbReference>
<evidence type="ECO:0000313" key="4">
    <source>
        <dbReference type="Proteomes" id="UP000298218"/>
    </source>
</evidence>
<dbReference type="OrthoDB" id="5241668at2"/>
<reference evidence="3 4" key="1">
    <citation type="submission" date="2019-03" db="EMBL/GenBank/DDBJ databases">
        <title>Genomics of glacier-inhabiting Cryobacterium strains.</title>
        <authorList>
            <person name="Liu Q."/>
            <person name="Xin Y.-H."/>
        </authorList>
    </citation>
    <scope>NUCLEOTIDE SEQUENCE [LARGE SCALE GENOMIC DNA]</scope>
    <source>
        <strain evidence="3 4">CGMCC 1.4292</strain>
    </source>
</reference>
<accession>A0A4Y8KLM1</accession>
<dbReference type="AlphaFoldDB" id="A0A4Y8KLM1"/>
<keyword evidence="2" id="KW-0472">Membrane</keyword>
<evidence type="ECO:0000313" key="3">
    <source>
        <dbReference type="EMBL" id="TFD75856.1"/>
    </source>
</evidence>
<feature type="region of interest" description="Disordered" evidence="1">
    <location>
        <begin position="178"/>
        <end position="198"/>
    </location>
</feature>
<feature type="compositionally biased region" description="Low complexity" evidence="1">
    <location>
        <begin position="415"/>
        <end position="426"/>
    </location>
</feature>
<gene>
    <name evidence="3" type="ORF">E3T53_15455</name>
</gene>
<organism evidence="3 4">
    <name type="scientific">Cryobacterium psychrophilum</name>
    <dbReference type="NCBI Taxonomy" id="41988"/>
    <lineage>
        <taxon>Bacteria</taxon>
        <taxon>Bacillati</taxon>
        <taxon>Actinomycetota</taxon>
        <taxon>Actinomycetes</taxon>
        <taxon>Micrococcales</taxon>
        <taxon>Microbacteriaceae</taxon>
        <taxon>Cryobacterium</taxon>
    </lineage>
</organism>
<dbReference type="Pfam" id="PF14258">
    <property type="entry name" value="DUF4350"/>
    <property type="match status" value="1"/>
</dbReference>
<dbReference type="EMBL" id="SOHQ01000042">
    <property type="protein sequence ID" value="TFD75856.1"/>
    <property type="molecule type" value="Genomic_DNA"/>
</dbReference>
<dbReference type="InterPro" id="IPR025646">
    <property type="entry name" value="DUF4350"/>
</dbReference>
<proteinExistence type="predicted"/>
<sequence length="441" mass="45117">MSGSLVVEPRPLVLDDSAANATAVTPTVRESVRRSRFWIIAAAGTVLVTLVVVLLVGGPATGRWLAADSAAPSGAMALVAVLGEQGVTVVTVDTLAEARSATSEAAAPTLFVFDGDGFLDASRLTALGSLAPRTVIAAPDFAALQALSPEVGFGGLSMATDLTPQCSVPAAARAGSLSPGGGTLSIPEGTPESTPASGATLTGCFPSSDTTFSVIERAEADHTLTLVPDAAVFSNETIADFGNAAFALNLLGPSDTVVWYLPTLADVPRTGPPSIGDLTPGSVTPTLILLGLVAAAAALWRGRRFGPLVAENLPVTVKASETLEGRARLYARGNTRLRALDALRIGTVQRLAGRVGLGRSARLDDVVHSVAALTGLAAADVRGVLVQEHPTGDADLMRLANRLQEMERMTQAAVSAHSTTPHSAPHAPAPHDLPPHGRMDS</sequence>
<feature type="region of interest" description="Disordered" evidence="1">
    <location>
        <begin position="414"/>
        <end position="441"/>
    </location>
</feature>
<comment type="caution">
    <text evidence="3">The sequence shown here is derived from an EMBL/GenBank/DDBJ whole genome shotgun (WGS) entry which is preliminary data.</text>
</comment>
<keyword evidence="2" id="KW-1133">Transmembrane helix</keyword>